<organism evidence="2 3">
    <name type="scientific">Gregarina niphandrodes</name>
    <name type="common">Septate eugregarine</name>
    <dbReference type="NCBI Taxonomy" id="110365"/>
    <lineage>
        <taxon>Eukaryota</taxon>
        <taxon>Sar</taxon>
        <taxon>Alveolata</taxon>
        <taxon>Apicomplexa</taxon>
        <taxon>Conoidasida</taxon>
        <taxon>Gregarinasina</taxon>
        <taxon>Eugregarinorida</taxon>
        <taxon>Gregarinidae</taxon>
        <taxon>Gregarina</taxon>
    </lineage>
</organism>
<accession>A0A023AZB5</accession>
<comment type="caution">
    <text evidence="2">The sequence shown here is derived from an EMBL/GenBank/DDBJ whole genome shotgun (WGS) entry which is preliminary data.</text>
</comment>
<feature type="compositionally biased region" description="Basic residues" evidence="1">
    <location>
        <begin position="482"/>
        <end position="493"/>
    </location>
</feature>
<keyword evidence="3" id="KW-1185">Reference proteome</keyword>
<dbReference type="VEuPathDB" id="CryptoDB:GNI_154570"/>
<proteinExistence type="predicted"/>
<dbReference type="AlphaFoldDB" id="A0A023AZB5"/>
<feature type="compositionally biased region" description="Low complexity" evidence="1">
    <location>
        <begin position="469"/>
        <end position="481"/>
    </location>
</feature>
<evidence type="ECO:0000313" key="2">
    <source>
        <dbReference type="EMBL" id="EZG43994.1"/>
    </source>
</evidence>
<dbReference type="EMBL" id="AFNH02001154">
    <property type="protein sequence ID" value="EZG43994.1"/>
    <property type="molecule type" value="Genomic_DNA"/>
</dbReference>
<feature type="region of interest" description="Disordered" evidence="1">
    <location>
        <begin position="469"/>
        <end position="493"/>
    </location>
</feature>
<protein>
    <submittedName>
        <fullName evidence="2">Uncharacterized protein</fullName>
    </submittedName>
</protein>
<evidence type="ECO:0000313" key="3">
    <source>
        <dbReference type="Proteomes" id="UP000019763"/>
    </source>
</evidence>
<name>A0A023AZB5_GRENI</name>
<dbReference type="Proteomes" id="UP000019763">
    <property type="component" value="Unassembled WGS sequence"/>
</dbReference>
<gene>
    <name evidence="2" type="ORF">GNI_154570</name>
</gene>
<sequence length="506" mass="55600">MRTFKTEASSLTGSELLSVLIRADGSQTKVDDCVAQVVTIRAGGGGEVTALALAPKTAFQEPVGESWRRPSTAMVEGDWFEQWGRLMVWRPKEGPPNDKRAEAALLTALQRRLERMGPRDKPEAVEALCREVFGERLHELHAILNGSGEMQDDHDLTVDVTRPIDPSELAELLARVPKDWMPVLQRSVEWNTAHWKTQGWNDGGNMETLAKPGCETKRCLYTTAGVLGFGAAVGFLASLLRPVESPQRQVTGEQSGTYEQLSDARAAVVWMLGDPVPVAPCGSGILLCNAGCKNSGNGPWPISFGSPWPASFPLVWNTAHELAPTKCQVLCHTPEETRTSFDARLLNNFPLQPPFNDTAMSREEVLEQILAARTLRRTGWGAAWQTVGMLSDYNCDLANVTCEVMTKSDQAKSNVTLTDLEAPLARVAGSFADYPEDIYDVSNCAYDCWQLTPEAKRIIDANKIAGATRQTTSTTPSMRTTSSKRARPTSKKLTRKDVKYIRLHIG</sequence>
<reference evidence="2" key="1">
    <citation type="submission" date="2013-12" db="EMBL/GenBank/DDBJ databases">
        <authorList>
            <person name="Omoto C.K."/>
            <person name="Sibley D."/>
            <person name="Venepally P."/>
            <person name="Hadjithomas M."/>
            <person name="Karamycheva S."/>
            <person name="Brunk B."/>
            <person name="Roos D."/>
            <person name="Caler E."/>
            <person name="Lorenzi H."/>
        </authorList>
    </citation>
    <scope>NUCLEOTIDE SEQUENCE</scope>
</reference>
<dbReference type="RefSeq" id="XP_011132859.1">
    <property type="nucleotide sequence ID" value="XM_011134557.1"/>
</dbReference>
<evidence type="ECO:0000256" key="1">
    <source>
        <dbReference type="SAM" id="MobiDB-lite"/>
    </source>
</evidence>
<dbReference type="GeneID" id="22915352"/>